<dbReference type="InterPro" id="IPR050545">
    <property type="entry name" value="Mycobact_MmpL"/>
</dbReference>
<evidence type="ECO:0000256" key="4">
    <source>
        <dbReference type="ARBA" id="ARBA00022989"/>
    </source>
</evidence>
<dbReference type="EMBL" id="JAOQIO010000007">
    <property type="protein sequence ID" value="MCU6791134.1"/>
    <property type="molecule type" value="Genomic_DNA"/>
</dbReference>
<keyword evidence="3 6" id="KW-0812">Transmembrane</keyword>
<feature type="transmembrane region" description="Helical" evidence="6">
    <location>
        <begin position="272"/>
        <end position="292"/>
    </location>
</feature>
<dbReference type="RefSeq" id="WP_262682703.1">
    <property type="nucleotide sequence ID" value="NZ_JAOQIO010000007.1"/>
</dbReference>
<keyword evidence="9" id="KW-1185">Reference proteome</keyword>
<dbReference type="Gene3D" id="1.20.1640.10">
    <property type="entry name" value="Multidrug efflux transporter AcrB transmembrane domain"/>
    <property type="match status" value="2"/>
</dbReference>
<dbReference type="Pfam" id="PF03176">
    <property type="entry name" value="MMPL"/>
    <property type="match status" value="2"/>
</dbReference>
<proteinExistence type="predicted"/>
<comment type="caution">
    <text evidence="8">The sequence shown here is derived from an EMBL/GenBank/DDBJ whole genome shotgun (WGS) entry which is preliminary data.</text>
</comment>
<comment type="subcellular location">
    <subcellularLocation>
        <location evidence="1">Cell membrane</location>
        <topology evidence="1">Multi-pass membrane protein</topology>
    </subcellularLocation>
</comment>
<sequence length="719" mass="79773">MGVHRLALISYRYPKVVISFWALFLLFFGSYASKLPTVLKDHGLLPNGAYVQVQQLLSADFHIPEDPIMLVFEKKEFVSLERFHHYIEQSLDQLSGIDGLTEVISPLQTQGMLEGNYAYALLSFSYKPYQLKPVLAKLHSRLLNQQDMMVTMTGKSVVQDDVNRASERDLRKAELIGIPVAFIILWFAFRGIVSAMIPVVIGMIGVASTMGMMYGIGTQLELSNFVLNVIPMVGLALSIDFSLILVSRFREELERQAAEPAMVTAMKTAGRAVLFSAFSVLLGLMGTLFIPLPIFTSVAVGAMTVLVVSVCLTFTLLPAMLSFLWPAIQAESKPLSNKSANRRKNIWYSLSLFVMDKPVRMLVLASLLLIGCLLPVSRMKLAIPDASSLPAVYSSRQAAEVYQAHFVTPSTSSIVMVMQGKADNLNKQDWMEAYAFVQMLEKDPGVVRVDSVFSTLGMLPEKLDASFQQQPLPQEPYGSVLLQRFVNKNQMLIHVTLRGSPSSEQVMDWLRQREQTGASANLPYVLGGEAKYQQEVFDAIFQNLGYVLLFIVISNYLVLFFAFRSLLIPLKAIVMNLLSLGAAYGVLVWIFEEGNMGMEPGSIAIMIPVFIFGLTFGISMDYGVFLVSRIFEVYRNTQDNDRAVLIGLSSTSRTITSAAAIMIVVTGPFAFADVVGVKQLGIGIAAAILIDATIIRMLVVPSLMKLFGSWNWWSPRWLK</sequence>
<keyword evidence="2" id="KW-1003">Cell membrane</keyword>
<evidence type="ECO:0000256" key="6">
    <source>
        <dbReference type="SAM" id="Phobius"/>
    </source>
</evidence>
<name>A0ABT2U922_9BACL</name>
<feature type="transmembrane region" description="Helical" evidence="6">
    <location>
        <begin position="298"/>
        <end position="325"/>
    </location>
</feature>
<dbReference type="InterPro" id="IPR000731">
    <property type="entry name" value="SSD"/>
</dbReference>
<accession>A0ABT2U922</accession>
<keyword evidence="5 6" id="KW-0472">Membrane</keyword>
<dbReference type="PANTHER" id="PTHR33406:SF13">
    <property type="entry name" value="MEMBRANE PROTEIN YDFJ"/>
    <property type="match status" value="1"/>
</dbReference>
<protein>
    <submittedName>
        <fullName evidence="8">MMPL family transporter</fullName>
    </submittedName>
</protein>
<feature type="transmembrane region" description="Helical" evidence="6">
    <location>
        <begin position="222"/>
        <end position="246"/>
    </location>
</feature>
<evidence type="ECO:0000256" key="2">
    <source>
        <dbReference type="ARBA" id="ARBA00022475"/>
    </source>
</evidence>
<evidence type="ECO:0000259" key="7">
    <source>
        <dbReference type="PROSITE" id="PS50156"/>
    </source>
</evidence>
<keyword evidence="4 6" id="KW-1133">Transmembrane helix</keyword>
<feature type="transmembrane region" description="Helical" evidence="6">
    <location>
        <begin position="677"/>
        <end position="699"/>
    </location>
</feature>
<dbReference type="PANTHER" id="PTHR33406">
    <property type="entry name" value="MEMBRANE PROTEIN MJ1562-RELATED"/>
    <property type="match status" value="1"/>
</dbReference>
<evidence type="ECO:0000313" key="8">
    <source>
        <dbReference type="EMBL" id="MCU6791134.1"/>
    </source>
</evidence>
<gene>
    <name evidence="8" type="ORF">OB236_03220</name>
</gene>
<evidence type="ECO:0000256" key="5">
    <source>
        <dbReference type="ARBA" id="ARBA00023136"/>
    </source>
</evidence>
<feature type="domain" description="SSD" evidence="7">
    <location>
        <begin position="195"/>
        <end position="323"/>
    </location>
</feature>
<evidence type="ECO:0000256" key="3">
    <source>
        <dbReference type="ARBA" id="ARBA00022692"/>
    </source>
</evidence>
<dbReference type="InterPro" id="IPR004869">
    <property type="entry name" value="MMPL_dom"/>
</dbReference>
<organism evidence="8 9">
    <name type="scientific">Paenibacillus baimaensis</name>
    <dbReference type="NCBI Taxonomy" id="2982185"/>
    <lineage>
        <taxon>Bacteria</taxon>
        <taxon>Bacillati</taxon>
        <taxon>Bacillota</taxon>
        <taxon>Bacilli</taxon>
        <taxon>Bacillales</taxon>
        <taxon>Paenibacillaceae</taxon>
        <taxon>Paenibacillus</taxon>
    </lineage>
</organism>
<feature type="transmembrane region" description="Helical" evidence="6">
    <location>
        <begin position="544"/>
        <end position="563"/>
    </location>
</feature>
<feature type="transmembrane region" description="Helical" evidence="6">
    <location>
        <begin position="643"/>
        <end position="671"/>
    </location>
</feature>
<dbReference type="SUPFAM" id="SSF82866">
    <property type="entry name" value="Multidrug efflux transporter AcrB transmembrane domain"/>
    <property type="match status" value="2"/>
</dbReference>
<evidence type="ECO:0000313" key="9">
    <source>
        <dbReference type="Proteomes" id="UP001652445"/>
    </source>
</evidence>
<evidence type="ECO:0000256" key="1">
    <source>
        <dbReference type="ARBA" id="ARBA00004651"/>
    </source>
</evidence>
<dbReference type="Proteomes" id="UP001652445">
    <property type="component" value="Unassembled WGS sequence"/>
</dbReference>
<feature type="transmembrane region" description="Helical" evidence="6">
    <location>
        <begin position="346"/>
        <end position="370"/>
    </location>
</feature>
<dbReference type="PROSITE" id="PS50156">
    <property type="entry name" value="SSD"/>
    <property type="match status" value="1"/>
</dbReference>
<reference evidence="8 9" key="1">
    <citation type="submission" date="2022-09" db="EMBL/GenBank/DDBJ databases">
        <authorList>
            <person name="Han X.L."/>
            <person name="Wang Q."/>
            <person name="Lu T."/>
        </authorList>
    </citation>
    <scope>NUCLEOTIDE SEQUENCE [LARGE SCALE GENOMIC DNA]</scope>
    <source>
        <strain evidence="8 9">WQ 127069</strain>
    </source>
</reference>
<feature type="transmembrane region" description="Helical" evidence="6">
    <location>
        <begin position="603"/>
        <end position="631"/>
    </location>
</feature>
<feature type="transmembrane region" description="Helical" evidence="6">
    <location>
        <begin position="570"/>
        <end position="591"/>
    </location>
</feature>